<dbReference type="STRING" id="665467.SAMN02982931_01198"/>
<dbReference type="OrthoDB" id="7583243at2"/>
<dbReference type="AlphaFoldDB" id="A0A1G6B3V4"/>
<dbReference type="Gene3D" id="1.20.1050.10">
    <property type="match status" value="1"/>
</dbReference>
<protein>
    <submittedName>
        <fullName evidence="3">Glutathione S-transferase</fullName>
    </submittedName>
</protein>
<evidence type="ECO:0000313" key="4">
    <source>
        <dbReference type="Proteomes" id="UP000199071"/>
    </source>
</evidence>
<dbReference type="Pfam" id="PF13410">
    <property type="entry name" value="GST_C_2"/>
    <property type="match status" value="1"/>
</dbReference>
<evidence type="ECO:0000259" key="2">
    <source>
        <dbReference type="PROSITE" id="PS50405"/>
    </source>
</evidence>
<sequence>MKLYLTPGACSLADHIAIREAGIPVDIERVDLQSRTTETGADFTDVNPKGYVPALVLDDGLVLTENVAILSWVADRDDRLAPAGAHGRARLVEMLAFIATEIHRPFMRFSFSPADAEKAEAQAAIVRRLDLLAGRLDGGQYLFGPDFSAADAFLYVMTRWARDSGFDVPPRLSAHLARVEARPAVREALAAEGLA</sequence>
<gene>
    <name evidence="3" type="ORF">SAMN02982931_01198</name>
</gene>
<evidence type="ECO:0000313" key="3">
    <source>
        <dbReference type="EMBL" id="SDB15347.1"/>
    </source>
</evidence>
<name>A0A1G6B3V4_9HYPH</name>
<dbReference type="EMBL" id="FMXQ01000002">
    <property type="protein sequence ID" value="SDB15347.1"/>
    <property type="molecule type" value="Genomic_DNA"/>
</dbReference>
<dbReference type="Proteomes" id="UP000199071">
    <property type="component" value="Unassembled WGS sequence"/>
</dbReference>
<feature type="domain" description="GST C-terminal" evidence="2">
    <location>
        <begin position="84"/>
        <end position="195"/>
    </location>
</feature>
<dbReference type="InterPro" id="IPR004045">
    <property type="entry name" value="Glutathione_S-Trfase_N"/>
</dbReference>
<dbReference type="CDD" id="cd03188">
    <property type="entry name" value="GST_C_Beta"/>
    <property type="match status" value="1"/>
</dbReference>
<dbReference type="Pfam" id="PF13409">
    <property type="entry name" value="GST_N_2"/>
    <property type="match status" value="1"/>
</dbReference>
<dbReference type="GO" id="GO:0016740">
    <property type="term" value="F:transferase activity"/>
    <property type="evidence" value="ECO:0007669"/>
    <property type="project" value="UniProtKB-KW"/>
</dbReference>
<dbReference type="CDD" id="cd03057">
    <property type="entry name" value="GST_N_Beta"/>
    <property type="match status" value="1"/>
</dbReference>
<dbReference type="SFLD" id="SFLDS00019">
    <property type="entry name" value="Glutathione_Transferase_(cytos"/>
    <property type="match status" value="1"/>
</dbReference>
<dbReference type="RefSeq" id="WP_090875452.1">
    <property type="nucleotide sequence ID" value="NZ_FMXQ01000002.1"/>
</dbReference>
<dbReference type="PROSITE" id="PS50405">
    <property type="entry name" value="GST_CTER"/>
    <property type="match status" value="1"/>
</dbReference>
<dbReference type="InterPro" id="IPR010987">
    <property type="entry name" value="Glutathione-S-Trfase_C-like"/>
</dbReference>
<dbReference type="InterPro" id="IPR040079">
    <property type="entry name" value="Glutathione_S-Trfase"/>
</dbReference>
<dbReference type="PANTHER" id="PTHR44051:SF8">
    <property type="entry name" value="GLUTATHIONE S-TRANSFERASE GSTA"/>
    <property type="match status" value="1"/>
</dbReference>
<dbReference type="InterPro" id="IPR036249">
    <property type="entry name" value="Thioredoxin-like_sf"/>
</dbReference>
<evidence type="ECO:0000259" key="1">
    <source>
        <dbReference type="PROSITE" id="PS50404"/>
    </source>
</evidence>
<dbReference type="Gene3D" id="3.40.30.10">
    <property type="entry name" value="Glutaredoxin"/>
    <property type="match status" value="1"/>
</dbReference>
<organism evidence="3 4">
    <name type="scientific">Bauldia litoralis</name>
    <dbReference type="NCBI Taxonomy" id="665467"/>
    <lineage>
        <taxon>Bacteria</taxon>
        <taxon>Pseudomonadati</taxon>
        <taxon>Pseudomonadota</taxon>
        <taxon>Alphaproteobacteria</taxon>
        <taxon>Hyphomicrobiales</taxon>
        <taxon>Kaistiaceae</taxon>
        <taxon>Bauldia</taxon>
    </lineage>
</organism>
<dbReference type="PANTHER" id="PTHR44051">
    <property type="entry name" value="GLUTATHIONE S-TRANSFERASE-RELATED"/>
    <property type="match status" value="1"/>
</dbReference>
<reference evidence="3 4" key="1">
    <citation type="submission" date="2016-10" db="EMBL/GenBank/DDBJ databases">
        <authorList>
            <person name="de Groot N.N."/>
        </authorList>
    </citation>
    <scope>NUCLEOTIDE SEQUENCE [LARGE SCALE GENOMIC DNA]</scope>
    <source>
        <strain evidence="3 4">ATCC 35022</strain>
    </source>
</reference>
<keyword evidence="4" id="KW-1185">Reference proteome</keyword>
<keyword evidence="3" id="KW-0808">Transferase</keyword>
<feature type="domain" description="GST N-terminal" evidence="1">
    <location>
        <begin position="1"/>
        <end position="81"/>
    </location>
</feature>
<dbReference type="SUPFAM" id="SSF47616">
    <property type="entry name" value="GST C-terminal domain-like"/>
    <property type="match status" value="1"/>
</dbReference>
<proteinExistence type="predicted"/>
<accession>A0A1G6B3V4</accession>
<dbReference type="SUPFAM" id="SSF52833">
    <property type="entry name" value="Thioredoxin-like"/>
    <property type="match status" value="1"/>
</dbReference>
<dbReference type="SFLD" id="SFLDG00358">
    <property type="entry name" value="Main_(cytGST)"/>
    <property type="match status" value="1"/>
</dbReference>
<dbReference type="SFLD" id="SFLDG01150">
    <property type="entry name" value="Main.1:_Beta-like"/>
    <property type="match status" value="1"/>
</dbReference>
<dbReference type="PROSITE" id="PS50404">
    <property type="entry name" value="GST_NTER"/>
    <property type="match status" value="1"/>
</dbReference>
<dbReference type="InterPro" id="IPR036282">
    <property type="entry name" value="Glutathione-S-Trfase_C_sf"/>
</dbReference>